<gene>
    <name evidence="1" type="ORF">ACFPCS_16205</name>
</gene>
<keyword evidence="2" id="KW-1185">Reference proteome</keyword>
<accession>A0ABV9TNU2</accession>
<proteinExistence type="predicted"/>
<protein>
    <submittedName>
        <fullName evidence="1">Uncharacterized protein</fullName>
    </submittedName>
</protein>
<name>A0ABV9TNU2_9MICC</name>
<dbReference type="Proteomes" id="UP001595797">
    <property type="component" value="Unassembled WGS sequence"/>
</dbReference>
<dbReference type="EMBL" id="JBHSIW010000024">
    <property type="protein sequence ID" value="MFC4905113.1"/>
    <property type="molecule type" value="Genomic_DNA"/>
</dbReference>
<evidence type="ECO:0000313" key="1">
    <source>
        <dbReference type="EMBL" id="MFC4905113.1"/>
    </source>
</evidence>
<evidence type="ECO:0000313" key="2">
    <source>
        <dbReference type="Proteomes" id="UP001595797"/>
    </source>
</evidence>
<reference evidence="2" key="1">
    <citation type="journal article" date="2019" name="Int. J. Syst. Evol. Microbiol.">
        <title>The Global Catalogue of Microorganisms (GCM) 10K type strain sequencing project: providing services to taxonomists for standard genome sequencing and annotation.</title>
        <authorList>
            <consortium name="The Broad Institute Genomics Platform"/>
            <consortium name="The Broad Institute Genome Sequencing Center for Infectious Disease"/>
            <person name="Wu L."/>
            <person name="Ma J."/>
        </authorList>
    </citation>
    <scope>NUCLEOTIDE SEQUENCE [LARGE SCALE GENOMIC DNA]</scope>
    <source>
        <strain evidence="2">CGMCC 4.6946</strain>
    </source>
</reference>
<organism evidence="1 2">
    <name type="scientific">Kocuria oceani</name>
    <dbReference type="NCBI Taxonomy" id="988827"/>
    <lineage>
        <taxon>Bacteria</taxon>
        <taxon>Bacillati</taxon>
        <taxon>Actinomycetota</taxon>
        <taxon>Actinomycetes</taxon>
        <taxon>Micrococcales</taxon>
        <taxon>Micrococcaceae</taxon>
        <taxon>Kocuria</taxon>
    </lineage>
</organism>
<dbReference type="RefSeq" id="WP_152683417.1">
    <property type="nucleotide sequence ID" value="NZ_JARAMH010000008.1"/>
</dbReference>
<sequence>MAAGVGVFHAASWVFSHSAELTWASLAIVVPQASQLPVIEQLGRLKSRGVRMGTIAQAERARRFDRVLIAYTPDAATLERAEALVAARVVVAVGGDSHPLRAWVREHHPVHLGGADLLGVSPLHRLGTGPVAAA</sequence>
<comment type="caution">
    <text evidence="1">The sequence shown here is derived from an EMBL/GenBank/DDBJ whole genome shotgun (WGS) entry which is preliminary data.</text>
</comment>